<dbReference type="EMBL" id="UYJE01008213">
    <property type="protein sequence ID" value="VDI62102.1"/>
    <property type="molecule type" value="Genomic_DNA"/>
</dbReference>
<dbReference type="PANTHER" id="PTHR10353">
    <property type="entry name" value="GLYCOSYL HYDROLASE"/>
    <property type="match status" value="1"/>
</dbReference>
<name>A0A8B6GCJ9_MYTGA</name>
<dbReference type="InterPro" id="IPR001360">
    <property type="entry name" value="Glyco_hydro_1"/>
</dbReference>
<dbReference type="EC" id="3.2.1.21" evidence="3"/>
<dbReference type="OrthoDB" id="65569at2759"/>
<feature type="active site" description="Nucleophile" evidence="7">
    <location>
        <position position="2305"/>
    </location>
</feature>
<dbReference type="PRINTS" id="PR00131">
    <property type="entry name" value="GLHYDRLASE1"/>
</dbReference>
<dbReference type="InterPro" id="IPR018120">
    <property type="entry name" value="Glyco_hydro_1_AS"/>
</dbReference>
<evidence type="ECO:0000256" key="5">
    <source>
        <dbReference type="ARBA" id="ARBA00023180"/>
    </source>
</evidence>
<dbReference type="PANTHER" id="PTHR10353:SF36">
    <property type="entry name" value="LP05116P"/>
    <property type="match status" value="1"/>
</dbReference>
<evidence type="ECO:0000256" key="6">
    <source>
        <dbReference type="ARBA" id="ARBA00023295"/>
    </source>
</evidence>
<dbReference type="Pfam" id="PF00232">
    <property type="entry name" value="Glyco_hydro_1"/>
    <property type="match status" value="5"/>
</dbReference>
<accession>A0A8B6GCJ9</accession>
<feature type="non-terminal residue" evidence="10">
    <location>
        <position position="2384"/>
    </location>
</feature>
<feature type="chain" id="PRO_5032411289" description="beta-glucosidase" evidence="9">
    <location>
        <begin position="17"/>
        <end position="2384"/>
    </location>
</feature>
<feature type="active site" description="Nucleophile" evidence="7">
    <location>
        <position position="1331"/>
    </location>
</feature>
<dbReference type="PROSITE" id="PS00572">
    <property type="entry name" value="GLYCOSYL_HYDROL_F1_1"/>
    <property type="match status" value="2"/>
</dbReference>
<organism evidence="10 11">
    <name type="scientific">Mytilus galloprovincialis</name>
    <name type="common">Mediterranean mussel</name>
    <dbReference type="NCBI Taxonomy" id="29158"/>
    <lineage>
        <taxon>Eukaryota</taxon>
        <taxon>Metazoa</taxon>
        <taxon>Spiralia</taxon>
        <taxon>Lophotrochozoa</taxon>
        <taxon>Mollusca</taxon>
        <taxon>Bivalvia</taxon>
        <taxon>Autobranchia</taxon>
        <taxon>Pteriomorphia</taxon>
        <taxon>Mytilida</taxon>
        <taxon>Mytiloidea</taxon>
        <taxon>Mytilidae</taxon>
        <taxon>Mytilinae</taxon>
        <taxon>Mytilus</taxon>
    </lineage>
</organism>
<evidence type="ECO:0000256" key="8">
    <source>
        <dbReference type="RuleBase" id="RU004468"/>
    </source>
</evidence>
<keyword evidence="5" id="KW-0325">Glycoprotein</keyword>
<dbReference type="Proteomes" id="UP000596742">
    <property type="component" value="Unassembled WGS sequence"/>
</dbReference>
<evidence type="ECO:0000256" key="2">
    <source>
        <dbReference type="ARBA" id="ARBA00011738"/>
    </source>
</evidence>
<dbReference type="InterPro" id="IPR017853">
    <property type="entry name" value="GH"/>
</dbReference>
<dbReference type="GO" id="GO:0000016">
    <property type="term" value="F:lactase activity"/>
    <property type="evidence" value="ECO:0007669"/>
    <property type="project" value="UniProtKB-EC"/>
</dbReference>
<dbReference type="SUPFAM" id="SSF51445">
    <property type="entry name" value="(Trans)glycosidases"/>
    <property type="match status" value="5"/>
</dbReference>
<dbReference type="Gene3D" id="3.20.20.80">
    <property type="entry name" value="Glycosidases"/>
    <property type="match status" value="5"/>
</dbReference>
<proteinExistence type="inferred from homology"/>
<keyword evidence="9" id="KW-0732">Signal</keyword>
<keyword evidence="6 8" id="KW-0326">Glycosidase</keyword>
<evidence type="ECO:0000256" key="4">
    <source>
        <dbReference type="ARBA" id="ARBA00022801"/>
    </source>
</evidence>
<gene>
    <name evidence="10" type="ORF">MGAL_10B049552</name>
</gene>
<dbReference type="InterPro" id="IPR033132">
    <property type="entry name" value="GH_1_N_CS"/>
</dbReference>
<sequence>MHRILILCYYLVAIVANEDFLLEKFPDDFGWGVCSSSYQTEGAWNEHGKGESIWDRFTHSGHVPGGATGDTAADSFNKYSEDITCIQHLGAKYFKLQLSWTRIQPLGDGPFNIEGIQHYHNVIAAYQEAGISIMVELYHWDLPQALQDLGGWLNPTIVDKFAAYADRCFQEYGLKVKQWITFHDPYTFVYGGYGTKDIAPGIDGPAETVYKAASNVLLAHAAVYYKYKNNYKTKQQGEIGITLQTNWYEVSDDKESTRNRGLHFDIGMWAHPLFKGQWPEEMEVYARNFNITSVKGTVDFLDLLYVGTMFADPVPRENTEFSSFNNDKQLRTYKYASDIETASGIRKILNWINKEYPISVMYMAGYLGRPAGGTQSLQDTENVQWYKTHINQLLKAIKVDKISSLKRFYGRSLIDSFEWTDGYNFSFGFCMVNYSDPTLPRIPKFSSYFYNQLIKDNGFEPGYPGIGGVSTAMVPNENSFLYGKFPEHFKWFTATAAYQIEGGWNADGKGKSLWDHISHLGVVKNKDTGDVACDSYHRYNEDIQLLTDLKVSAYRFSIAWTRIFPNGTDPTPNQPGIAYYNKVIDGLLAAGITPMVTLYHFDIPLELERIGGWANENTIQQFKKYADVCFKEFGNRVKFWFTMNEPIQQTNNVTAPGQPPSYVLARNMLLAHAEAYHLYNDTYKASQKGQVSIVLNTAWYEPKNPSDPRDIEAAEQALQFRLGWFAHPIYVNGDYPDIMKQRNKMNLQKNVVTMVLQNFTHEQKVKLYGTSDFFSVNMYSSHLASPVGDIEPKTDYDRDMDVIREYDPKWNKTCLGGFRVTPWGLRKLLNWIKYKYNVPVMITENGMCDDGNLHDISRINFLRAYTNEVLKAITLDKCDVMGYSVWSMMDNFEWIEGYYPKFGLVHVNFSSPERTRTPKDSFQFYKQLVTENGYIPGYRGDGGSGTAPDYVDEFYYDVFPDDFEWSSATSAYQIEGGWNEGGRGASIWDDFAHMGNRIVNNATGDVACDSYHKYKDDIKILKEMGVNSYRFSISWSRVLPDGELHSVNEEGIDYYNNLINGLLEAGIKPMITIYHWDLPAALEKKHGGWLNSSIADYYEAYAGLLFGRFGDRVKLWITFNEPWIVAWLGYGVNSFAPGKFGPGTNTYVVGHNIIRAHMKAYKLYERKYKGTQKGQVGITLNVGWAEPLDPYDPSHVEASERSMQFDFGWFANPIMFGDYPDVMKSRVRNNSLLQNLAKSRLPEFTAEEQRYLKGSTDFLGLNFYTSFLVYPEDKDVKKDISYDTDKGNGGTGDPSWLGSGSDWLKVTPFGLRKTLNWISKTYNNISTYVTENGVSDRNGSLHDEHRVNYYRAYINEMLKAVKLDRCNVKGYSAWSLMDNFEWGQGYVEKFGIHYIDFSDPERTRIPKLSALYYSNLIKDHGFVQGTFTAPGGIPTIEYENEMYYGMFPENFSWGVNTAAYQIEGGWDADGKGLSIWDQFVHDGLAKNNETGDVASDSYHLYMDDVNILKDLNVSHYKFSLSWSRILPQGTTNITNAAGIMYYNQLIDALIDAGIEPVVTLYYWNLPQSLMDMDGWLNEDTATLFNDFADLCFSLFGDRVKTWVTIHGPKGIALDGYGKGTTAPGFTNEDGRSTYLVGHNLLRAHAMVYNTYDKKYRDVQKGRIGISLEAAWNEPLRKYSPGDWNAAERANAFYFDWFANPIFGNGDYPDIMKSTVNDSRLPMFTSEEKKMLKGSADFLGLNLYTAYLVTIAEHTDMLTGIAKDTAAKFSVDSSWKKTGSPWYHVTPFAMRKMLNWIKNKYPGIPVYVTDTGTSDNDGTLDDVHRVSYIKEYTNEVLKAIRLDNCTVEGFFVHTLMDGFAWESGYNEKFGLYHVDFNDPGRKRTAKASAVYYKELITDNGFYKEEPVPSMPFEPVKQKTNVHNLPMLSDFYYGTFPENFAWSAATAAYQIEGAWNVDGKSESIWDVRAHSGLLDNNATGDIACDSYHKLHEDIRILSEMKMTHYRFSLSWPRILPEGTSGKVNAKGIQYYNMLIDGLIDAGIQPMVTLYHWDLPQTLQDQYGGWMNDSMSDLFTEYARVCFNNFGDRVKLWITINEPHMVSVLGYGDGTMAPGIKGSGTKDYIVTHNLIKAHAKTYHIYDKEFRSTQQGQIGISLNFNWFEPEDTLDPRDLEASEIGNQFWIGWYGHPIFVNGDYPDVMKSKIANKSEHQNLPSSRLPSFTEEEKNYIKGSSDFLGINYYTSDIATLRSSSSYKVSYYEDRDIDQYKDPSWLGSGSSWLKFTPWGLRKALNWAKNHYGNVPIYITENGVSDRNGSLEDDHRIFYFKHYINSMLKAIRIDDVDVRGYTAWSLMDNFEWNRATTERFGLYYVNFTDPERPRIPKKSE</sequence>
<keyword evidence="4 8" id="KW-0378">Hydrolase</keyword>
<dbReference type="GO" id="GO:0005975">
    <property type="term" value="P:carbohydrate metabolic process"/>
    <property type="evidence" value="ECO:0007669"/>
    <property type="project" value="InterPro"/>
</dbReference>
<comment type="similarity">
    <text evidence="1">Belongs to the glycosyl hydrolase 1 family.</text>
</comment>
<evidence type="ECO:0000256" key="3">
    <source>
        <dbReference type="ARBA" id="ARBA00012744"/>
    </source>
</evidence>
<dbReference type="FunFam" id="3.20.20.80:FF:000013">
    <property type="entry name" value="lactase-phlorizin hydrolase"/>
    <property type="match status" value="4"/>
</dbReference>
<comment type="caution">
    <text evidence="10">The sequence shown here is derived from an EMBL/GenBank/DDBJ whole genome shotgun (WGS) entry which is preliminary data.</text>
</comment>
<evidence type="ECO:0000313" key="11">
    <source>
        <dbReference type="Proteomes" id="UP000596742"/>
    </source>
</evidence>
<keyword evidence="11" id="KW-1185">Reference proteome</keyword>
<comment type="subunit">
    <text evidence="2">Homodimer.</text>
</comment>
<protein>
    <recommendedName>
        <fullName evidence="3">beta-glucosidase</fullName>
        <ecNumber evidence="3">3.2.1.21</ecNumber>
    </recommendedName>
</protein>
<evidence type="ECO:0000256" key="7">
    <source>
        <dbReference type="PROSITE-ProRule" id="PRU10055"/>
    </source>
</evidence>
<dbReference type="PROSITE" id="PS00653">
    <property type="entry name" value="GLYCOSYL_HYDROL_F1_2"/>
    <property type="match status" value="2"/>
</dbReference>
<evidence type="ECO:0000256" key="9">
    <source>
        <dbReference type="SAM" id="SignalP"/>
    </source>
</evidence>
<feature type="signal peptide" evidence="9">
    <location>
        <begin position="1"/>
        <end position="16"/>
    </location>
</feature>
<evidence type="ECO:0000313" key="10">
    <source>
        <dbReference type="EMBL" id="VDI62102.1"/>
    </source>
</evidence>
<evidence type="ECO:0000256" key="1">
    <source>
        <dbReference type="ARBA" id="ARBA00010838"/>
    </source>
</evidence>
<dbReference type="GO" id="GO:0008422">
    <property type="term" value="F:beta-glucosidase activity"/>
    <property type="evidence" value="ECO:0007669"/>
    <property type="project" value="TreeGrafter"/>
</dbReference>
<reference evidence="10" key="1">
    <citation type="submission" date="2018-11" db="EMBL/GenBank/DDBJ databases">
        <authorList>
            <person name="Alioto T."/>
            <person name="Alioto T."/>
        </authorList>
    </citation>
    <scope>NUCLEOTIDE SEQUENCE</scope>
</reference>